<dbReference type="Pfam" id="PF17651">
    <property type="entry name" value="Raco_middle"/>
    <property type="match status" value="1"/>
</dbReference>
<dbReference type="InterPro" id="IPR052911">
    <property type="entry name" value="Corrinoid_activation_enz"/>
</dbReference>
<dbReference type="InterPro" id="IPR027980">
    <property type="entry name" value="RACo_C"/>
</dbReference>
<dbReference type="Gene3D" id="3.30.420.480">
    <property type="entry name" value="Domain of unknown function (DUF4445)"/>
    <property type="match status" value="1"/>
</dbReference>
<dbReference type="InterPro" id="IPR036010">
    <property type="entry name" value="2Fe-2S_ferredoxin-like_sf"/>
</dbReference>
<dbReference type="PANTHER" id="PTHR42895:SF1">
    <property type="entry name" value="IRON-SULFUR CLUSTER PROTEIN"/>
    <property type="match status" value="1"/>
</dbReference>
<evidence type="ECO:0000259" key="1">
    <source>
        <dbReference type="PROSITE" id="PS51085"/>
    </source>
</evidence>
<feature type="domain" description="2Fe-2S ferredoxin-type" evidence="1">
    <location>
        <begin position="4"/>
        <end position="101"/>
    </location>
</feature>
<dbReference type="InterPro" id="IPR012675">
    <property type="entry name" value="Beta-grasp_dom_sf"/>
</dbReference>
<dbReference type="PANTHER" id="PTHR42895">
    <property type="entry name" value="IRON-SULFUR CLUSTER-BINDING PROTEIN-RELATED"/>
    <property type="match status" value="1"/>
</dbReference>
<evidence type="ECO:0000313" key="3">
    <source>
        <dbReference type="Proteomes" id="UP000298460"/>
    </source>
</evidence>
<reference evidence="2 3" key="1">
    <citation type="submission" date="2019-03" db="EMBL/GenBank/DDBJ databases">
        <title>Draft Genome Sequence of Desulfosporosinus fructosivorans Strain 63.6F, Isolated from Marine Sediment in the Baltic Sea.</title>
        <authorList>
            <person name="Hausmann B."/>
            <person name="Vandieken V."/>
            <person name="Pjevac P."/>
            <person name="Schreck K."/>
            <person name="Herbold C.W."/>
            <person name="Loy A."/>
        </authorList>
    </citation>
    <scope>NUCLEOTIDE SEQUENCE [LARGE SCALE GENOMIC DNA]</scope>
    <source>
        <strain evidence="2 3">63.6F</strain>
    </source>
</reference>
<name>A0A4Z0R697_9FIRM</name>
<evidence type="ECO:0000313" key="2">
    <source>
        <dbReference type="EMBL" id="TGE37477.1"/>
    </source>
</evidence>
<organism evidence="2 3">
    <name type="scientific">Desulfosporosinus fructosivorans</name>
    <dbReference type="NCBI Taxonomy" id="2018669"/>
    <lineage>
        <taxon>Bacteria</taxon>
        <taxon>Bacillati</taxon>
        <taxon>Bacillota</taxon>
        <taxon>Clostridia</taxon>
        <taxon>Eubacteriales</taxon>
        <taxon>Desulfitobacteriaceae</taxon>
        <taxon>Desulfosporosinus</taxon>
    </lineage>
</organism>
<dbReference type="InterPro" id="IPR042259">
    <property type="entry name" value="Raco-like_middle_sf"/>
</dbReference>
<accession>A0A4Z0R697</accession>
<keyword evidence="3" id="KW-1185">Reference proteome</keyword>
<dbReference type="InterPro" id="IPR041414">
    <property type="entry name" value="Raco-like_middle"/>
</dbReference>
<comment type="caution">
    <text evidence="2">The sequence shown here is derived from an EMBL/GenBank/DDBJ whole genome shotgun (WGS) entry which is preliminary data.</text>
</comment>
<dbReference type="Gene3D" id="3.10.20.30">
    <property type="match status" value="1"/>
</dbReference>
<protein>
    <submittedName>
        <fullName evidence="2">DUF4445 domain-containing protein</fullName>
    </submittedName>
</protein>
<dbReference type="RefSeq" id="WP_135547030.1">
    <property type="nucleotide sequence ID" value="NZ_SPQQ01000004.1"/>
</dbReference>
<dbReference type="Pfam" id="PF00111">
    <property type="entry name" value="Fer2"/>
    <property type="match status" value="1"/>
</dbReference>
<sequence length="627" mass="66149">MKNIKISVIDTSVVGSEVTEVTEVTVASTHETLLSSLSGAGIMIEATCGGQGSCGKCKIWVLSGQVVDREGNTVEPVDGEWYLACQVYPAEDLVIEQTKQAKVSSKGEISDRFLEYIDLLPPIKKVLIKPVYPTLENNYSLQEMIRRAISGDGDGEADQPEDISIDISALQELAQVALKKVDEITIVRSSSQILASEAGDSVASLYGVAFDIGSTTVAGILVDLNQGKVIAAAAETNPQAAYGADVISRIKAAKTEDGLKTLSSVVRQCLNDLVNKLCEAAGISNRDIYLVTVAGNSTMEHLLMGVSPAYLAISPYVPVFNELPWFPPSGIGLDINCGARIIVLPNIASFVGADTVAAMVGVDQDLTSKMTLLIDLGTNGEIVLGNKDKMLVCSTAAGPAFEGAQLSSGMRAANGAIDDVTITDNVYVHTIKDELPRGICGSGVIKAIAEFVKVGVITTSGRFVSDDKMALLPGSLGKRLKVQDSGQKEFVLVRAEESATGKDISITQGDIREIQLVKSSIFTGVEILMEQLGITFAEIEQVLVAGAFGNNLDLDSALAIGLVPSAGRSKIIPVGNAAGTGAVKAILSVRVLERCRTIASKAEFIELANHPGFQKKFISNLAFPEGI</sequence>
<dbReference type="GO" id="GO:0051536">
    <property type="term" value="F:iron-sulfur cluster binding"/>
    <property type="evidence" value="ECO:0007669"/>
    <property type="project" value="InterPro"/>
</dbReference>
<proteinExistence type="predicted"/>
<gene>
    <name evidence="2" type="ORF">E4K67_12025</name>
</gene>
<dbReference type="SUPFAM" id="SSF54292">
    <property type="entry name" value="2Fe-2S ferredoxin-like"/>
    <property type="match status" value="1"/>
</dbReference>
<dbReference type="PROSITE" id="PS51085">
    <property type="entry name" value="2FE2S_FER_2"/>
    <property type="match status" value="1"/>
</dbReference>
<dbReference type="Pfam" id="PF14574">
    <property type="entry name" value="RACo_C_ter"/>
    <property type="match status" value="1"/>
</dbReference>
<dbReference type="EMBL" id="SPQQ01000004">
    <property type="protein sequence ID" value="TGE37477.1"/>
    <property type="molecule type" value="Genomic_DNA"/>
</dbReference>
<dbReference type="InterPro" id="IPR001041">
    <property type="entry name" value="2Fe-2S_ferredoxin-type"/>
</dbReference>
<dbReference type="AlphaFoldDB" id="A0A4Z0R697"/>
<dbReference type="CDD" id="cd00207">
    <property type="entry name" value="fer2"/>
    <property type="match status" value="1"/>
</dbReference>
<dbReference type="OrthoDB" id="9810588at2"/>
<dbReference type="Proteomes" id="UP000298460">
    <property type="component" value="Unassembled WGS sequence"/>
</dbReference>